<dbReference type="Proteomes" id="UP001057402">
    <property type="component" value="Chromosome 3"/>
</dbReference>
<evidence type="ECO:0000313" key="1">
    <source>
        <dbReference type="EMBL" id="KAI4382079.1"/>
    </source>
</evidence>
<reference evidence="2" key="1">
    <citation type="journal article" date="2023" name="Front. Plant Sci.">
        <title>Chromosomal-level genome assembly of Melastoma candidum provides insights into trichome evolution.</title>
        <authorList>
            <person name="Zhong Y."/>
            <person name="Wu W."/>
            <person name="Sun C."/>
            <person name="Zou P."/>
            <person name="Liu Y."/>
            <person name="Dai S."/>
            <person name="Zhou R."/>
        </authorList>
    </citation>
    <scope>NUCLEOTIDE SEQUENCE [LARGE SCALE GENOMIC DNA]</scope>
</reference>
<sequence length="336" mass="36074">MTPLPGSQPAKPIAKPSPNQSHKKPQPVDQQQQQQALKCPRCDSSNTKFCYYNNYSLAQPRHFCKTCRRYWTKGGALRNVPVGGGSHKTKRLKSSYPSSSKDFPGEVGGLKLYHGRSAALDFQLGSFEVPRADPSNPLIGGIYDSQFPALGEGNPSSILAGLNFPLPMVIQPQQQPPPPALLVAPPNLGNPGSMTIDGNLASSIESLSCINQDLHWKLQQQRLAELYADSVPRDNQTASSKHGPFNITGLGSHQENVVIGSNGAPPATEWFFGNSASYASVTPSPTDSGSNGNENTSCNNWNRNRNDNNNGNGGAAIHHHQGWGAGNVQQQYAGLP</sequence>
<evidence type="ECO:0000313" key="2">
    <source>
        <dbReference type="Proteomes" id="UP001057402"/>
    </source>
</evidence>
<dbReference type="EMBL" id="CM042882">
    <property type="protein sequence ID" value="KAI4382079.1"/>
    <property type="molecule type" value="Genomic_DNA"/>
</dbReference>
<gene>
    <name evidence="1" type="ORF">MLD38_008085</name>
</gene>
<name>A0ACB9RT55_9MYRT</name>
<accession>A0ACB9RT55</accession>
<protein>
    <submittedName>
        <fullName evidence="1">Uncharacterized protein</fullName>
    </submittedName>
</protein>
<proteinExistence type="predicted"/>
<organism evidence="1 2">
    <name type="scientific">Melastoma candidum</name>
    <dbReference type="NCBI Taxonomy" id="119954"/>
    <lineage>
        <taxon>Eukaryota</taxon>
        <taxon>Viridiplantae</taxon>
        <taxon>Streptophyta</taxon>
        <taxon>Embryophyta</taxon>
        <taxon>Tracheophyta</taxon>
        <taxon>Spermatophyta</taxon>
        <taxon>Magnoliopsida</taxon>
        <taxon>eudicotyledons</taxon>
        <taxon>Gunneridae</taxon>
        <taxon>Pentapetalae</taxon>
        <taxon>rosids</taxon>
        <taxon>malvids</taxon>
        <taxon>Myrtales</taxon>
        <taxon>Melastomataceae</taxon>
        <taxon>Melastomatoideae</taxon>
        <taxon>Melastomateae</taxon>
        <taxon>Melastoma</taxon>
    </lineage>
</organism>
<keyword evidence="2" id="KW-1185">Reference proteome</keyword>
<comment type="caution">
    <text evidence="1">The sequence shown here is derived from an EMBL/GenBank/DDBJ whole genome shotgun (WGS) entry which is preliminary data.</text>
</comment>